<accession>A0A1V8SN19</accession>
<keyword evidence="2" id="KW-1185">Reference proteome</keyword>
<proteinExistence type="predicted"/>
<comment type="caution">
    <text evidence="1">The sequence shown here is derived from an EMBL/GenBank/DDBJ whole genome shotgun (WGS) entry which is preliminary data.</text>
</comment>
<dbReference type="EMBL" id="NAJO01000035">
    <property type="protein sequence ID" value="OQO00470.1"/>
    <property type="molecule type" value="Genomic_DNA"/>
</dbReference>
<dbReference type="InParanoid" id="A0A1V8SN19"/>
<gene>
    <name evidence="1" type="ORF">B0A48_13819</name>
</gene>
<protein>
    <submittedName>
        <fullName evidence="1">Uncharacterized protein</fullName>
    </submittedName>
</protein>
<evidence type="ECO:0000313" key="2">
    <source>
        <dbReference type="Proteomes" id="UP000192596"/>
    </source>
</evidence>
<dbReference type="Proteomes" id="UP000192596">
    <property type="component" value="Unassembled WGS sequence"/>
</dbReference>
<evidence type="ECO:0000313" key="1">
    <source>
        <dbReference type="EMBL" id="OQO00470.1"/>
    </source>
</evidence>
<dbReference type="AlphaFoldDB" id="A0A1V8SN19"/>
<reference evidence="2" key="1">
    <citation type="submission" date="2017-03" db="EMBL/GenBank/DDBJ databases">
        <title>Genomes of endolithic fungi from Antarctica.</title>
        <authorList>
            <person name="Coleine C."/>
            <person name="Masonjones S."/>
            <person name="Stajich J.E."/>
        </authorList>
    </citation>
    <scope>NUCLEOTIDE SEQUENCE [LARGE SCALE GENOMIC DNA]</scope>
    <source>
        <strain evidence="2">CCFEE 5527</strain>
    </source>
</reference>
<organism evidence="1 2">
    <name type="scientific">Cryoendolithus antarcticus</name>
    <dbReference type="NCBI Taxonomy" id="1507870"/>
    <lineage>
        <taxon>Eukaryota</taxon>
        <taxon>Fungi</taxon>
        <taxon>Dikarya</taxon>
        <taxon>Ascomycota</taxon>
        <taxon>Pezizomycotina</taxon>
        <taxon>Dothideomycetes</taxon>
        <taxon>Dothideomycetidae</taxon>
        <taxon>Cladosporiales</taxon>
        <taxon>Cladosporiaceae</taxon>
        <taxon>Cryoendolithus</taxon>
    </lineage>
</organism>
<sequence length="435" mass="48501">MADHYLLLQAYRTLTFRFQNSPDDHSRFEAFKLLVIRHLLAFEFVDYYGETIQGSTIDLETWNNAANKHKFLYSFITTYGQKLWPGKVAERGHLAFPEVRVKGQLSSKSFVAAFDGKWGAKRKGGHKAVPQDEFELAGMSRIGYMLRAYIEVLLVGGLARDGLKGMKAEEVLVEMATKLEGVKVVEQGEMTREDYIALGLLREGEESGEVKSESVLSEQVLRGRRHGGPLSRERKTAFDKLLLLHAYSHGFSIDRDFLIASFLATYGRIIWPEPYHPRPHLFAGAIAYRWSESDGDAATGELNESADPVQWRVRSLIGTSLAAYFEALMVVCALETYNGPKATPDHVIELLKTITQAHRGVKRQSHYLHGVELEAVADHQASAPTPQIAQDTPVALNQSVYTDEDERSRWVEAMTNGLMALRETTGTGGPPAGSA</sequence>
<name>A0A1V8SN19_9PEZI</name>